<proteinExistence type="predicted"/>
<accession>A0A7S9WXY6</accession>
<organism evidence="2 3">
    <name type="scientific">Campylobacter concisus</name>
    <dbReference type="NCBI Taxonomy" id="199"/>
    <lineage>
        <taxon>Bacteria</taxon>
        <taxon>Pseudomonadati</taxon>
        <taxon>Campylobacterota</taxon>
        <taxon>Epsilonproteobacteria</taxon>
        <taxon>Campylobacterales</taxon>
        <taxon>Campylobacteraceae</taxon>
        <taxon>Campylobacter</taxon>
    </lineage>
</organism>
<protein>
    <submittedName>
        <fullName evidence="2">Uncharacterized protein</fullName>
    </submittedName>
</protein>
<dbReference type="RefSeq" id="WP_103567044.1">
    <property type="nucleotide sequence ID" value="NZ_CABMKX010000034.1"/>
</dbReference>
<reference evidence="2 3" key="1">
    <citation type="journal article" date="2018" name="Emerg. Microbes Infect.">
        <title>Genomic analysis of oral Campylobacter concisus strains identified a potential bacterial molecular marker associated with active Crohn's disease.</title>
        <authorList>
            <person name="Liu F."/>
            <person name="Ma R."/>
            <person name="Tay C.Y.A."/>
            <person name="Octavia S."/>
            <person name="Lan R."/>
            <person name="Chung H.K.L."/>
            <person name="Riordan S.M."/>
            <person name="Grimm M.C."/>
            <person name="Leong R.W."/>
            <person name="Tanaka M.M."/>
            <person name="Connor S."/>
            <person name="Zhang L."/>
        </authorList>
    </citation>
    <scope>NUCLEOTIDE SEQUENCE [LARGE SCALE GENOMIC DNA]</scope>
    <source>
        <strain evidence="2 3">H16O-S1</strain>
    </source>
</reference>
<keyword evidence="1" id="KW-0472">Membrane</keyword>
<keyword evidence="1" id="KW-1133">Transmembrane helix</keyword>
<evidence type="ECO:0000313" key="3">
    <source>
        <dbReference type="Proteomes" id="UP000594571"/>
    </source>
</evidence>
<gene>
    <name evidence="2" type="ORF">CVS89_03000</name>
</gene>
<keyword evidence="1" id="KW-0812">Transmembrane</keyword>
<dbReference type="EMBL" id="CP049263">
    <property type="protein sequence ID" value="QPH97250.1"/>
    <property type="molecule type" value="Genomic_DNA"/>
</dbReference>
<dbReference type="Proteomes" id="UP000594571">
    <property type="component" value="Chromosome"/>
</dbReference>
<dbReference type="PROSITE" id="PS51257">
    <property type="entry name" value="PROKAR_LIPOPROTEIN"/>
    <property type="match status" value="1"/>
</dbReference>
<name>A0A7S9WXY6_9BACT</name>
<evidence type="ECO:0000256" key="1">
    <source>
        <dbReference type="SAM" id="Phobius"/>
    </source>
</evidence>
<dbReference type="AlphaFoldDB" id="A0A7S9WXY6"/>
<sequence length="86" mass="9951">MIKIRYFYKICSTILSITYSCLAVCGMFFLVQKTINILEIKKIYQETGQYPIEVINPVSLQQLHDIVKDFNGTIIFSEKGKIVLNK</sequence>
<feature type="transmembrane region" description="Helical" evidence="1">
    <location>
        <begin position="6"/>
        <end position="31"/>
    </location>
</feature>
<reference evidence="2 3" key="2">
    <citation type="journal article" date="2020" name="Microb. Genom.">
        <title>Analysis of complete Campylobacter concisus genomes identifies genomospecies features, secretion systems and novel plasmids and their association with severe ulcerative colitis.</title>
        <authorList>
            <person name="Liu F."/>
            <person name="Chen S."/>
            <person name="Luu L.D.W."/>
            <person name="Lee S.A."/>
            <person name="Tay A.C.Y."/>
            <person name="Wu R."/>
            <person name="Riordan S.M."/>
            <person name="Lan R."/>
            <person name="Liu L."/>
            <person name="Zhang L."/>
        </authorList>
    </citation>
    <scope>NUCLEOTIDE SEQUENCE [LARGE SCALE GENOMIC DNA]</scope>
    <source>
        <strain evidence="2 3">H16O-S1</strain>
    </source>
</reference>
<evidence type="ECO:0000313" key="2">
    <source>
        <dbReference type="EMBL" id="QPH97250.1"/>
    </source>
</evidence>